<accession>A0A1B8GET8</accession>
<organism evidence="1 2">
    <name type="scientific">Pseudogymnoascus verrucosus</name>
    <dbReference type="NCBI Taxonomy" id="342668"/>
    <lineage>
        <taxon>Eukaryota</taxon>
        <taxon>Fungi</taxon>
        <taxon>Dikarya</taxon>
        <taxon>Ascomycota</taxon>
        <taxon>Pezizomycotina</taxon>
        <taxon>Leotiomycetes</taxon>
        <taxon>Thelebolales</taxon>
        <taxon>Thelebolaceae</taxon>
        <taxon>Pseudogymnoascus</taxon>
    </lineage>
</organism>
<dbReference type="EMBL" id="KV460244">
    <property type="protein sequence ID" value="OBT94352.1"/>
    <property type="molecule type" value="Genomic_DNA"/>
</dbReference>
<gene>
    <name evidence="1" type="ORF">VE01_07749</name>
</gene>
<proteinExistence type="predicted"/>
<dbReference type="RefSeq" id="XP_018128085.1">
    <property type="nucleotide sequence ID" value="XM_018277182.2"/>
</dbReference>
<dbReference type="STRING" id="342668.A0A1B8GET8"/>
<dbReference type="AlphaFoldDB" id="A0A1B8GET8"/>
<protein>
    <submittedName>
        <fullName evidence="1">Uncharacterized protein</fullName>
    </submittedName>
</protein>
<name>A0A1B8GET8_9PEZI</name>
<keyword evidence="2" id="KW-1185">Reference proteome</keyword>
<evidence type="ECO:0000313" key="1">
    <source>
        <dbReference type="EMBL" id="OBT94352.1"/>
    </source>
</evidence>
<dbReference type="Proteomes" id="UP000091956">
    <property type="component" value="Unassembled WGS sequence"/>
</dbReference>
<evidence type="ECO:0000313" key="2">
    <source>
        <dbReference type="Proteomes" id="UP000091956"/>
    </source>
</evidence>
<dbReference type="GeneID" id="28841135"/>
<reference evidence="2" key="2">
    <citation type="journal article" date="2018" name="Nat. Commun.">
        <title>Extreme sensitivity to ultraviolet light in the fungal pathogen causing white-nose syndrome of bats.</title>
        <authorList>
            <person name="Palmer J.M."/>
            <person name="Drees K.P."/>
            <person name="Foster J.T."/>
            <person name="Lindner D.L."/>
        </authorList>
    </citation>
    <scope>NUCLEOTIDE SEQUENCE [LARGE SCALE GENOMIC DNA]</scope>
    <source>
        <strain evidence="2">UAMH 10579</strain>
    </source>
</reference>
<sequence>MTTPGRTHVPWQTQTAQISELISYIGFLEAKVSYLQRHHEHCDTGVDGPPLADANLPYLPPDIVVVNDESRIVQATQSSPALSLTTTQPPKNIFGGNPRWKQIINQLTTGWDKASSWEDKRVVIGLDSVERNKYALTAILGLKKDLFPPRDESPPSTSRDSFYATDALIMSARKYAIDSKASQTSEGLVVQVHIFRELVFASLCVVMEHQGLPIDTIDSLMRICISSSGSANLYRLRRGALWINRVISGTMMKKMGWGRGSTEFFFLSGRPVSQYGLLWEACTHSFPYLSKQLAHISCNVNVPIDDPSWIPFSIPVIIKQLLGDVLTIEQICNALDYSIDAV</sequence>
<reference evidence="1 2" key="1">
    <citation type="submission" date="2016-03" db="EMBL/GenBank/DDBJ databases">
        <title>Comparative genomics of Pseudogymnoascus destructans, the fungus causing white-nose syndrome of bats.</title>
        <authorList>
            <person name="Palmer J.M."/>
            <person name="Drees K.P."/>
            <person name="Foster J.T."/>
            <person name="Lindner D.L."/>
        </authorList>
    </citation>
    <scope>NUCLEOTIDE SEQUENCE [LARGE SCALE GENOMIC DNA]</scope>
    <source>
        <strain evidence="1 2">UAMH 10579</strain>
    </source>
</reference>
<dbReference type="OrthoDB" id="3882355at2759"/>